<evidence type="ECO:0000256" key="4">
    <source>
        <dbReference type="ARBA" id="ARBA00022692"/>
    </source>
</evidence>
<dbReference type="RefSeq" id="WP_109594380.1">
    <property type="nucleotide sequence ID" value="NZ_BONA01000049.1"/>
</dbReference>
<dbReference type="GO" id="GO:0015109">
    <property type="term" value="F:chromate transmembrane transporter activity"/>
    <property type="evidence" value="ECO:0007669"/>
    <property type="project" value="InterPro"/>
</dbReference>
<keyword evidence="4 7" id="KW-0812">Transmembrane</keyword>
<dbReference type="Proteomes" id="UP000245697">
    <property type="component" value="Unassembled WGS sequence"/>
</dbReference>
<dbReference type="InterPro" id="IPR014047">
    <property type="entry name" value="Chr_Tranpt_l_chain"/>
</dbReference>
<comment type="similarity">
    <text evidence="2">Belongs to the chromate ion transporter (CHR) (TC 2.A.51) family.</text>
</comment>
<sequence length="386" mass="39214">MTVTTPRAGLATVLTQWGRIGCIGFGGPPAHIALLRKLCVDDRRWLDAREFEDAVAACNLLPGPSSTQLAIYCAWRVRGRAGSLAGGAAFILPGLVAILALAALFLGDPPTWVRAAGAGAGAAVAAIAVQAGWSLMPPGWRRAPQQSSRLRWSVYLLIGAVAAGTIGPWLVLLLVACGVAETIAQRVPAGPRRPVAAWPMLAAAGAGGGVLAALSWTALKVGALSYGGGFVIIPLMQADAVEHHRWMTAAEFLNAVALGQITPGPVVHTVAVVGYAAAGLGGGLLAAAVAFSPSFAFVLFGADRFDRLRGNRYVRAFLDGAGPAAIGAILGSAVPLARALTEPWQFAVLAGAGVLTLALRRGPVPTLLTAAAAGVVIVLAGGALPH</sequence>
<feature type="transmembrane region" description="Helical" evidence="7">
    <location>
        <begin position="366"/>
        <end position="384"/>
    </location>
</feature>
<feature type="transmembrane region" description="Helical" evidence="7">
    <location>
        <begin position="196"/>
        <end position="214"/>
    </location>
</feature>
<name>A0A316FE08_9ACTN</name>
<keyword evidence="3" id="KW-1003">Cell membrane</keyword>
<feature type="transmembrane region" description="Helical" evidence="7">
    <location>
        <begin position="221"/>
        <end position="238"/>
    </location>
</feature>
<reference evidence="8 9" key="1">
    <citation type="submission" date="2018-05" db="EMBL/GenBank/DDBJ databases">
        <title>Genomic Encyclopedia of Archaeal and Bacterial Type Strains, Phase II (KMG-II): from individual species to whole genera.</title>
        <authorList>
            <person name="Goeker M."/>
        </authorList>
    </citation>
    <scope>NUCLEOTIDE SEQUENCE [LARGE SCALE GENOMIC DNA]</scope>
    <source>
        <strain evidence="8 9">DSM 45184</strain>
    </source>
</reference>
<evidence type="ECO:0000256" key="3">
    <source>
        <dbReference type="ARBA" id="ARBA00022475"/>
    </source>
</evidence>
<comment type="caution">
    <text evidence="8">The sequence shown here is derived from an EMBL/GenBank/DDBJ whole genome shotgun (WGS) entry which is preliminary data.</text>
</comment>
<dbReference type="AlphaFoldDB" id="A0A316FE08"/>
<keyword evidence="5 7" id="KW-1133">Transmembrane helix</keyword>
<feature type="transmembrane region" description="Helical" evidence="7">
    <location>
        <begin position="272"/>
        <end position="301"/>
    </location>
</feature>
<evidence type="ECO:0000256" key="5">
    <source>
        <dbReference type="ARBA" id="ARBA00022989"/>
    </source>
</evidence>
<comment type="subcellular location">
    <subcellularLocation>
        <location evidence="1">Cell membrane</location>
        <topology evidence="1">Multi-pass membrane protein</topology>
    </subcellularLocation>
</comment>
<dbReference type="PANTHER" id="PTHR43663">
    <property type="entry name" value="CHROMATE TRANSPORT PROTEIN-RELATED"/>
    <property type="match status" value="1"/>
</dbReference>
<dbReference type="EMBL" id="QGGR01000008">
    <property type="protein sequence ID" value="PWK47104.1"/>
    <property type="molecule type" value="Genomic_DNA"/>
</dbReference>
<evidence type="ECO:0000313" key="9">
    <source>
        <dbReference type="Proteomes" id="UP000245697"/>
    </source>
</evidence>
<dbReference type="OrthoDB" id="8969999at2"/>
<proteinExistence type="inferred from homology"/>
<evidence type="ECO:0000256" key="2">
    <source>
        <dbReference type="ARBA" id="ARBA00005262"/>
    </source>
</evidence>
<gene>
    <name evidence="8" type="ORF">BC793_108219</name>
</gene>
<evidence type="ECO:0000256" key="6">
    <source>
        <dbReference type="ARBA" id="ARBA00023136"/>
    </source>
</evidence>
<evidence type="ECO:0000313" key="8">
    <source>
        <dbReference type="EMBL" id="PWK47104.1"/>
    </source>
</evidence>
<dbReference type="GO" id="GO:0005886">
    <property type="term" value="C:plasma membrane"/>
    <property type="evidence" value="ECO:0007669"/>
    <property type="project" value="UniProtKB-SubCell"/>
</dbReference>
<protein>
    <submittedName>
        <fullName evidence="8">Chromate transporter</fullName>
    </submittedName>
</protein>
<keyword evidence="6 7" id="KW-0472">Membrane</keyword>
<dbReference type="PIRSF" id="PIRSF004810">
    <property type="entry name" value="ChrA"/>
    <property type="match status" value="1"/>
</dbReference>
<feature type="transmembrane region" description="Helical" evidence="7">
    <location>
        <begin position="154"/>
        <end position="176"/>
    </location>
</feature>
<evidence type="ECO:0000256" key="1">
    <source>
        <dbReference type="ARBA" id="ARBA00004651"/>
    </source>
</evidence>
<feature type="transmembrane region" description="Helical" evidence="7">
    <location>
        <begin position="313"/>
        <end position="337"/>
    </location>
</feature>
<feature type="transmembrane region" description="Helical" evidence="7">
    <location>
        <begin position="84"/>
        <end position="106"/>
    </location>
</feature>
<dbReference type="InterPro" id="IPR052518">
    <property type="entry name" value="CHR_Transporter"/>
</dbReference>
<dbReference type="Pfam" id="PF02417">
    <property type="entry name" value="Chromate_transp"/>
    <property type="match status" value="2"/>
</dbReference>
<feature type="transmembrane region" description="Helical" evidence="7">
    <location>
        <begin position="112"/>
        <end position="133"/>
    </location>
</feature>
<evidence type="ECO:0000256" key="7">
    <source>
        <dbReference type="SAM" id="Phobius"/>
    </source>
</evidence>
<organism evidence="8 9">
    <name type="scientific">Actinoplanes xinjiangensis</name>
    <dbReference type="NCBI Taxonomy" id="512350"/>
    <lineage>
        <taxon>Bacteria</taxon>
        <taxon>Bacillati</taxon>
        <taxon>Actinomycetota</taxon>
        <taxon>Actinomycetes</taxon>
        <taxon>Micromonosporales</taxon>
        <taxon>Micromonosporaceae</taxon>
        <taxon>Actinoplanes</taxon>
    </lineage>
</organism>
<keyword evidence="9" id="KW-1185">Reference proteome</keyword>
<dbReference type="InterPro" id="IPR003370">
    <property type="entry name" value="Chromate_transpt"/>
</dbReference>
<dbReference type="PANTHER" id="PTHR43663:SF1">
    <property type="entry name" value="CHROMATE TRANSPORTER"/>
    <property type="match status" value="1"/>
</dbReference>
<accession>A0A316FE08</accession>
<dbReference type="NCBIfam" id="TIGR00937">
    <property type="entry name" value="2A51"/>
    <property type="match status" value="1"/>
</dbReference>